<dbReference type="InterPro" id="IPR008912">
    <property type="entry name" value="Uncharacterised_CoxE"/>
</dbReference>
<evidence type="ECO:0000313" key="2">
    <source>
        <dbReference type="Proteomes" id="UP000004913"/>
    </source>
</evidence>
<dbReference type="PANTHER" id="PTHR30634:SF16">
    <property type="entry name" value="OUTER-MEMBRANE LIPOPROTEIN LOLB"/>
    <property type="match status" value="1"/>
</dbReference>
<dbReference type="Pfam" id="PF05762">
    <property type="entry name" value="VWA_CoxE"/>
    <property type="match status" value="1"/>
</dbReference>
<keyword evidence="2" id="KW-1185">Reference proteome</keyword>
<reference evidence="1 2" key="1">
    <citation type="submission" date="2011-04" db="EMBL/GenBank/DDBJ databases">
        <title>The Genome Sequence of Dysgonomonas gadei ATCC BAA-286.</title>
        <authorList>
            <consortium name="The Broad Institute Genome Sequencing Platform"/>
            <person name="Earl A."/>
            <person name="Ward D."/>
            <person name="Feldgarden M."/>
            <person name="Gevers D."/>
            <person name="Pudlo N."/>
            <person name="Martens E."/>
            <person name="Allen-Vercoe E."/>
            <person name="Young S.K."/>
            <person name="Zeng Q."/>
            <person name="Gargeya S."/>
            <person name="Fitzgerald M."/>
            <person name="Haas B."/>
            <person name="Abouelleil A."/>
            <person name="Alvarado L."/>
            <person name="Arachchi H.M."/>
            <person name="Berlin A."/>
            <person name="Brown A."/>
            <person name="Chapman S.B."/>
            <person name="Chen Z."/>
            <person name="Dunbar C."/>
            <person name="Freedman E."/>
            <person name="Gearin G."/>
            <person name="Gellesch M."/>
            <person name="Goldberg J."/>
            <person name="Griggs A."/>
            <person name="Gujja S."/>
            <person name="Heiman D."/>
            <person name="Howarth C."/>
            <person name="Larson L."/>
            <person name="Lui A."/>
            <person name="MacDonald P.J.P."/>
            <person name="Mehta T."/>
            <person name="Montmayeur A."/>
            <person name="Murphy C."/>
            <person name="Neiman D."/>
            <person name="Pearson M."/>
            <person name="Priest M."/>
            <person name="Roberts A."/>
            <person name="Saif S."/>
            <person name="Shea T."/>
            <person name="Shenoy N."/>
            <person name="Sisk P."/>
            <person name="Stolte C."/>
            <person name="Sykes S."/>
            <person name="Yandava C."/>
            <person name="Wortman J."/>
            <person name="Nusbaum C."/>
            <person name="Birren B."/>
        </authorList>
    </citation>
    <scope>NUCLEOTIDE SEQUENCE [LARGE SCALE GENOMIC DNA]</scope>
    <source>
        <strain evidence="1 2">ATCC BAA-286</strain>
    </source>
</reference>
<evidence type="ECO:0000313" key="1">
    <source>
        <dbReference type="EMBL" id="EGK03204.1"/>
    </source>
</evidence>
<evidence type="ECO:0008006" key="3">
    <source>
        <dbReference type="Google" id="ProtNLM"/>
    </source>
</evidence>
<accession>F5IUC8</accession>
<dbReference type="RefSeq" id="WP_006798210.1">
    <property type="nucleotide sequence ID" value="NZ_GL891979.1"/>
</dbReference>
<comment type="caution">
    <text evidence="1">The sequence shown here is derived from an EMBL/GenBank/DDBJ whole genome shotgun (WGS) entry which is preliminary data.</text>
</comment>
<organism evidence="1 2">
    <name type="scientific">Dysgonomonas gadei ATCC BAA-286</name>
    <dbReference type="NCBI Taxonomy" id="742766"/>
    <lineage>
        <taxon>Bacteria</taxon>
        <taxon>Pseudomonadati</taxon>
        <taxon>Bacteroidota</taxon>
        <taxon>Bacteroidia</taxon>
        <taxon>Bacteroidales</taxon>
        <taxon>Dysgonomonadaceae</taxon>
        <taxon>Dysgonomonas</taxon>
    </lineage>
</organism>
<dbReference type="Proteomes" id="UP000004913">
    <property type="component" value="Unassembled WGS sequence"/>
</dbReference>
<sequence>MNDNKNTTRWRLILGSDTRALANVGLNEQQSVMDAALAAIYDGNTSQSGAAGKKGGLGPSAPNLAKWLTDVRTFFPQDVVSVIQSDAIERKGLTKLLFEPETLKNVKPDISMVSTLMALKGQIPEKSKDTARQLVKEVVDEIMKRMEQNLRRAVTGALNKKAHSPISNFASTDWKRTINRNLKNYDTKTKRLIPEKFYFFERSQKQKNWTVILDIDQSGSMADSIIYSSVMGSIFASMPALDTHVVAFDTQVTDLTELCRNDPVDMLFGVQLGGGTDINKSVAYCQDLITNPRKTMFILISDLYEGGVRAGLLRRLSQMHEDGVKVITLLALSDSGRPDYDANLGKEISKLGIACFACSPDKLPELVEAALKGMDLTKFGQKDKV</sequence>
<dbReference type="STRING" id="742766.HMPREF9455_00695"/>
<dbReference type="EMBL" id="ADLV01000012">
    <property type="protein sequence ID" value="EGK03204.1"/>
    <property type="molecule type" value="Genomic_DNA"/>
</dbReference>
<dbReference type="eggNOG" id="COG3864">
    <property type="taxonomic scope" value="Bacteria"/>
</dbReference>
<name>F5IUC8_9BACT</name>
<dbReference type="InterPro" id="IPR050458">
    <property type="entry name" value="LolB"/>
</dbReference>
<dbReference type="Gene3D" id="3.40.50.410">
    <property type="entry name" value="von Willebrand factor, type A domain"/>
    <property type="match status" value="1"/>
</dbReference>
<dbReference type="HOGENOM" id="CLU_058765_0_0_10"/>
<protein>
    <recommendedName>
        <fullName evidence="3">VWFA domain-containing protein</fullName>
    </recommendedName>
</protein>
<proteinExistence type="predicted"/>
<dbReference type="OrthoDB" id="9789979at2"/>
<gene>
    <name evidence="1" type="ORF">HMPREF9455_00695</name>
</gene>
<dbReference type="PANTHER" id="PTHR30634">
    <property type="entry name" value="OUTER MEMBRANE LOLAB LIPOPROTEIN INSERTION APPARATUS"/>
    <property type="match status" value="1"/>
</dbReference>
<dbReference type="AlphaFoldDB" id="F5IUC8"/>
<dbReference type="InterPro" id="IPR036465">
    <property type="entry name" value="vWFA_dom_sf"/>
</dbReference>
<dbReference type="SUPFAM" id="SSF53300">
    <property type="entry name" value="vWA-like"/>
    <property type="match status" value="1"/>
</dbReference>